<sequence>MYTVCIKLRPECHDFINTVQRYDVFTLYLCWESFGRSLTLVGYYTLIMHTHRYITRQNLKVDFLSKPELDILDHIFVLKS</sequence>
<proteinExistence type="predicted"/>
<reference evidence="1" key="2">
    <citation type="journal article" date="2015" name="Data Brief">
        <title>Shoot transcriptome of the giant reed, Arundo donax.</title>
        <authorList>
            <person name="Barrero R.A."/>
            <person name="Guerrero F.D."/>
            <person name="Moolhuijzen P."/>
            <person name="Goolsby J.A."/>
            <person name="Tidwell J."/>
            <person name="Bellgard S.E."/>
            <person name="Bellgard M.I."/>
        </authorList>
    </citation>
    <scope>NUCLEOTIDE SEQUENCE</scope>
    <source>
        <tissue evidence="1">Shoot tissue taken approximately 20 cm above the soil surface</tissue>
    </source>
</reference>
<dbReference type="AlphaFoldDB" id="A0A0A9CMH7"/>
<evidence type="ECO:0000313" key="1">
    <source>
        <dbReference type="EMBL" id="JAD72722.1"/>
    </source>
</evidence>
<protein>
    <submittedName>
        <fullName evidence="1">Uncharacterized protein</fullName>
    </submittedName>
</protein>
<name>A0A0A9CMH7_ARUDO</name>
<reference evidence="1" key="1">
    <citation type="submission" date="2014-09" db="EMBL/GenBank/DDBJ databases">
        <authorList>
            <person name="Magalhaes I.L.F."/>
            <person name="Oliveira U."/>
            <person name="Santos F.R."/>
            <person name="Vidigal T.H.D.A."/>
            <person name="Brescovit A.D."/>
            <person name="Santos A.J."/>
        </authorList>
    </citation>
    <scope>NUCLEOTIDE SEQUENCE</scope>
    <source>
        <tissue evidence="1">Shoot tissue taken approximately 20 cm above the soil surface</tissue>
    </source>
</reference>
<organism evidence="1">
    <name type="scientific">Arundo donax</name>
    <name type="common">Giant reed</name>
    <name type="synonym">Donax arundinaceus</name>
    <dbReference type="NCBI Taxonomy" id="35708"/>
    <lineage>
        <taxon>Eukaryota</taxon>
        <taxon>Viridiplantae</taxon>
        <taxon>Streptophyta</taxon>
        <taxon>Embryophyta</taxon>
        <taxon>Tracheophyta</taxon>
        <taxon>Spermatophyta</taxon>
        <taxon>Magnoliopsida</taxon>
        <taxon>Liliopsida</taxon>
        <taxon>Poales</taxon>
        <taxon>Poaceae</taxon>
        <taxon>PACMAD clade</taxon>
        <taxon>Arundinoideae</taxon>
        <taxon>Arundineae</taxon>
        <taxon>Arundo</taxon>
    </lineage>
</organism>
<accession>A0A0A9CMH7</accession>
<dbReference type="EMBL" id="GBRH01225173">
    <property type="protein sequence ID" value="JAD72722.1"/>
    <property type="molecule type" value="Transcribed_RNA"/>
</dbReference>